<comment type="caution">
    <text evidence="2">The sequence shown here is derived from an EMBL/GenBank/DDBJ whole genome shotgun (WGS) entry which is preliminary data.</text>
</comment>
<feature type="chain" id="PRO_5037520181" description="Lipoprotein chaperone" evidence="1">
    <location>
        <begin position="28"/>
        <end position="215"/>
    </location>
</feature>
<organism evidence="2 3">
    <name type="scientific">Luteolibacter pohnpeiensis</name>
    <dbReference type="NCBI Taxonomy" id="454153"/>
    <lineage>
        <taxon>Bacteria</taxon>
        <taxon>Pseudomonadati</taxon>
        <taxon>Verrucomicrobiota</taxon>
        <taxon>Verrucomicrobiia</taxon>
        <taxon>Verrucomicrobiales</taxon>
        <taxon>Verrucomicrobiaceae</taxon>
        <taxon>Luteolibacter</taxon>
    </lineage>
</organism>
<evidence type="ECO:0000313" key="2">
    <source>
        <dbReference type="EMBL" id="MBK1882015.1"/>
    </source>
</evidence>
<evidence type="ECO:0000256" key="1">
    <source>
        <dbReference type="SAM" id="SignalP"/>
    </source>
</evidence>
<accession>A0A934S675</accession>
<feature type="signal peptide" evidence="1">
    <location>
        <begin position="1"/>
        <end position="27"/>
    </location>
</feature>
<dbReference type="AlphaFoldDB" id="A0A934S675"/>
<evidence type="ECO:0000313" key="3">
    <source>
        <dbReference type="Proteomes" id="UP000603141"/>
    </source>
</evidence>
<keyword evidence="3" id="KW-1185">Reference proteome</keyword>
<dbReference type="Proteomes" id="UP000603141">
    <property type="component" value="Unassembled WGS sequence"/>
</dbReference>
<dbReference type="RefSeq" id="WP_200268738.1">
    <property type="nucleotide sequence ID" value="NZ_JAENIJ010000007.1"/>
</dbReference>
<gene>
    <name evidence="2" type="ORF">JIN85_06285</name>
</gene>
<proteinExistence type="predicted"/>
<dbReference type="EMBL" id="JAENIJ010000007">
    <property type="protein sequence ID" value="MBK1882015.1"/>
    <property type="molecule type" value="Genomic_DNA"/>
</dbReference>
<protein>
    <recommendedName>
        <fullName evidence="4">Lipoprotein chaperone</fullName>
    </recommendedName>
</protein>
<evidence type="ECO:0008006" key="4">
    <source>
        <dbReference type="Google" id="ProtNLM"/>
    </source>
</evidence>
<name>A0A934S675_9BACT</name>
<sequence length="215" mass="23698">MNTIFDFWRRLGTASILLAALVSCSFATGNESSQNFGKLTLKLIHKSTDGTGNATLEFFDGSSRASLVIQEVPLERLISPDGSKLALPTKGGTLLIVNTSSTIKDVVDRKVERSFQFFARTPRDHKSTFKIGVRFDKWKSGEVLTIGVAEPDSDKLVDVLVNIDVPRGRVSESYLQRMLQIRDFDNEIELRVISAADRAEGDSAAKDIPPQPTKP</sequence>
<keyword evidence="1" id="KW-0732">Signal</keyword>
<reference evidence="2" key="1">
    <citation type="submission" date="2021-01" db="EMBL/GenBank/DDBJ databases">
        <title>Modified the classification status of verrucomicrobia.</title>
        <authorList>
            <person name="Feng X."/>
        </authorList>
    </citation>
    <scope>NUCLEOTIDE SEQUENCE</scope>
    <source>
        <strain evidence="2">KCTC 22041</strain>
    </source>
</reference>